<gene>
    <name evidence="1" type="ORF">HS088_TW10G00909</name>
</gene>
<sequence length="168" mass="19243">MSCLSLRFPVSARRAWKRFTAKLKITKLWKTQRSKGIKKPKNGINSKILMKKTAASSHKNSPFRNKLRRKRLPCKQLYFNKTTAPVYVDRLFYEPAVSELVRNFQPPQPTTAEEGGVKGLERGCAADDMWESLALASPLTDGIDERAEEFILRFRAEMELQETMAHGL</sequence>
<dbReference type="InParanoid" id="A0A7J7D6G3"/>
<proteinExistence type="predicted"/>
<dbReference type="Pfam" id="PF05553">
    <property type="entry name" value="DUF761"/>
    <property type="match status" value="1"/>
</dbReference>
<evidence type="ECO:0000313" key="1">
    <source>
        <dbReference type="EMBL" id="KAF5741901.1"/>
    </source>
</evidence>
<protein>
    <submittedName>
        <fullName evidence="1">Uncharacterized protein</fullName>
    </submittedName>
</protein>
<keyword evidence="2" id="KW-1185">Reference proteome</keyword>
<dbReference type="EMBL" id="JAAARO010000010">
    <property type="protein sequence ID" value="KAF5741901.1"/>
    <property type="molecule type" value="Genomic_DNA"/>
</dbReference>
<dbReference type="Proteomes" id="UP000593562">
    <property type="component" value="Unassembled WGS sequence"/>
</dbReference>
<dbReference type="AlphaFoldDB" id="A0A7J7D6G3"/>
<dbReference type="InterPro" id="IPR008480">
    <property type="entry name" value="DUF761_pln"/>
</dbReference>
<evidence type="ECO:0000313" key="2">
    <source>
        <dbReference type="Proteomes" id="UP000593562"/>
    </source>
</evidence>
<accession>A0A7J7D6G3</accession>
<name>A0A7J7D6G3_TRIWF</name>
<reference evidence="1 2" key="1">
    <citation type="journal article" date="2020" name="Nat. Commun.">
        <title>Genome of Tripterygium wilfordii and identification of cytochrome P450 involved in triptolide biosynthesis.</title>
        <authorList>
            <person name="Tu L."/>
            <person name="Su P."/>
            <person name="Zhang Z."/>
            <person name="Gao L."/>
            <person name="Wang J."/>
            <person name="Hu T."/>
            <person name="Zhou J."/>
            <person name="Zhang Y."/>
            <person name="Zhao Y."/>
            <person name="Liu Y."/>
            <person name="Song Y."/>
            <person name="Tong Y."/>
            <person name="Lu Y."/>
            <person name="Yang J."/>
            <person name="Xu C."/>
            <person name="Jia M."/>
            <person name="Peters R.J."/>
            <person name="Huang L."/>
            <person name="Gao W."/>
        </authorList>
    </citation>
    <scope>NUCLEOTIDE SEQUENCE [LARGE SCALE GENOMIC DNA]</scope>
    <source>
        <strain evidence="2">cv. XIE 37</strain>
        <tissue evidence="1">Leaf</tissue>
    </source>
</reference>
<organism evidence="1 2">
    <name type="scientific">Tripterygium wilfordii</name>
    <name type="common">Thunder God vine</name>
    <dbReference type="NCBI Taxonomy" id="458696"/>
    <lineage>
        <taxon>Eukaryota</taxon>
        <taxon>Viridiplantae</taxon>
        <taxon>Streptophyta</taxon>
        <taxon>Embryophyta</taxon>
        <taxon>Tracheophyta</taxon>
        <taxon>Spermatophyta</taxon>
        <taxon>Magnoliopsida</taxon>
        <taxon>eudicotyledons</taxon>
        <taxon>Gunneridae</taxon>
        <taxon>Pentapetalae</taxon>
        <taxon>rosids</taxon>
        <taxon>fabids</taxon>
        <taxon>Celastrales</taxon>
        <taxon>Celastraceae</taxon>
        <taxon>Tripterygium</taxon>
    </lineage>
</organism>
<comment type="caution">
    <text evidence="1">The sequence shown here is derived from an EMBL/GenBank/DDBJ whole genome shotgun (WGS) entry which is preliminary data.</text>
</comment>